<comment type="pathway">
    <text evidence="1">Amino-acid biosynthesis; L-asparagine biosynthesis; L-asparagine from L-aspartate (L-Gln route): step 1/1.</text>
</comment>
<dbReference type="EC" id="6.3.5.4" evidence="2"/>
<evidence type="ECO:0000256" key="1">
    <source>
        <dbReference type="ARBA" id="ARBA00005187"/>
    </source>
</evidence>
<comment type="catalytic activity">
    <reaction evidence="3">
        <text>L-aspartate + L-glutamine + ATP + H2O = L-asparagine + L-glutamate + AMP + diphosphate + H(+)</text>
        <dbReference type="Rhea" id="RHEA:12228"/>
        <dbReference type="ChEBI" id="CHEBI:15377"/>
        <dbReference type="ChEBI" id="CHEBI:15378"/>
        <dbReference type="ChEBI" id="CHEBI:29985"/>
        <dbReference type="ChEBI" id="CHEBI:29991"/>
        <dbReference type="ChEBI" id="CHEBI:30616"/>
        <dbReference type="ChEBI" id="CHEBI:33019"/>
        <dbReference type="ChEBI" id="CHEBI:58048"/>
        <dbReference type="ChEBI" id="CHEBI:58359"/>
        <dbReference type="ChEBI" id="CHEBI:456215"/>
        <dbReference type="EC" id="6.3.5.4"/>
    </reaction>
</comment>
<evidence type="ECO:0000256" key="2">
    <source>
        <dbReference type="ARBA" id="ARBA00012737"/>
    </source>
</evidence>
<dbReference type="InterPro" id="IPR051786">
    <property type="entry name" value="ASN_synthetase/amidase"/>
</dbReference>
<dbReference type="Pfam" id="PF00733">
    <property type="entry name" value="Asn_synthase"/>
    <property type="match status" value="1"/>
</dbReference>
<reference evidence="5" key="1">
    <citation type="submission" date="2017-06" db="EMBL/GenBank/DDBJ databases">
        <authorList>
            <person name="Kim H.J."/>
            <person name="Triplett B.A."/>
        </authorList>
    </citation>
    <scope>NUCLEOTIDE SEQUENCE [LARGE SCALE GENOMIC DNA]</scope>
    <source>
        <strain evidence="5">DS15</strain>
    </source>
</reference>
<evidence type="ECO:0000313" key="6">
    <source>
        <dbReference type="Proteomes" id="UP000198339"/>
    </source>
</evidence>
<dbReference type="InterPro" id="IPR001962">
    <property type="entry name" value="Asn_synthase"/>
</dbReference>
<dbReference type="AlphaFoldDB" id="A0A239IRR9"/>
<dbReference type="InterPro" id="IPR029055">
    <property type="entry name" value="Ntn_hydrolases_N"/>
</dbReference>
<gene>
    <name evidence="5" type="ORF">SAMN06295955_108124</name>
</gene>
<dbReference type="OrthoDB" id="7053173at2"/>
<dbReference type="EMBL" id="FZPA01000008">
    <property type="protein sequence ID" value="SNS96235.1"/>
    <property type="molecule type" value="Genomic_DNA"/>
</dbReference>
<keyword evidence="6" id="KW-1185">Reference proteome</keyword>
<name>A0A239IRR9_9SPHN</name>
<organism evidence="5 6">
    <name type="scientific">Sphingopyxis indica</name>
    <dbReference type="NCBI Taxonomy" id="436663"/>
    <lineage>
        <taxon>Bacteria</taxon>
        <taxon>Pseudomonadati</taxon>
        <taxon>Pseudomonadota</taxon>
        <taxon>Alphaproteobacteria</taxon>
        <taxon>Sphingomonadales</taxon>
        <taxon>Sphingomonadaceae</taxon>
        <taxon>Sphingopyxis</taxon>
    </lineage>
</organism>
<sequence length="578" mass="64490">MAHRFLFEVRDPGRAESESVAQHLAQLDLRLIYSSSRVRLFANQPDAMRRWGKTVAFGHLFERDATPLPGADRSGILDIRCPAEVLQHYWGSYSLCFESDDRVEIMRDPSGMLPCYYGSWDDIFYVASDVPLLCEASGQQPAIDWHELGRTLYVNGLPQRTTALAGIFQLLPGMTLKIVKGRAEETIIWSPWTCVDRQAPNLNTFRQIVLDCITAWATQFPSILIGVSGGLDSSIVALGARHHAELHAFTIATGDPRGDERSFARGLARALNIPLFEATYDLSEVDISRSSFIHAPRPGGRAQLQAYDKLLVDLAKRHSANAFFSGVGGDNVFYLSNSARPLVDRYLMGGTLTDLRSTLLDICRLTGSTPWQVFRQVLQIPRVPGPKYHWRPNAELLAPAVIDHFKEEQLTHPWLEGPVDSLPGKAAHIAMIIRAQGYMEAQDRRFPFDPVHPLMSQPIIEACLSVPSWEACRGGSDRSFTRRAFTGDLPPTVIERRIKGGPDHFALQILRSHLPAIRTRLMDGALLRNHIVDGRALEMALTEASLASGGHYTRILSLLDTEAWIDGWSTADLRPSWL</sequence>
<feature type="domain" description="Asparagine synthetase" evidence="4">
    <location>
        <begin position="227"/>
        <end position="565"/>
    </location>
</feature>
<evidence type="ECO:0000313" key="5">
    <source>
        <dbReference type="EMBL" id="SNS96235.1"/>
    </source>
</evidence>
<dbReference type="RefSeq" id="WP_089216232.1">
    <property type="nucleotide sequence ID" value="NZ_FZPA01000008.1"/>
</dbReference>
<dbReference type="Proteomes" id="UP000198339">
    <property type="component" value="Unassembled WGS sequence"/>
</dbReference>
<protein>
    <recommendedName>
        <fullName evidence="2">asparagine synthase (glutamine-hydrolyzing)</fullName>
        <ecNumber evidence="2">6.3.5.4</ecNumber>
    </recommendedName>
</protein>
<proteinExistence type="predicted"/>
<evidence type="ECO:0000256" key="3">
    <source>
        <dbReference type="ARBA" id="ARBA00048741"/>
    </source>
</evidence>
<dbReference type="Gene3D" id="3.40.50.620">
    <property type="entry name" value="HUPs"/>
    <property type="match status" value="1"/>
</dbReference>
<dbReference type="Gene3D" id="3.60.20.10">
    <property type="entry name" value="Glutamine Phosphoribosylpyrophosphate, subunit 1, domain 1"/>
    <property type="match status" value="1"/>
</dbReference>
<dbReference type="GO" id="GO:0004066">
    <property type="term" value="F:asparagine synthase (glutamine-hydrolyzing) activity"/>
    <property type="evidence" value="ECO:0007669"/>
    <property type="project" value="UniProtKB-EC"/>
</dbReference>
<dbReference type="InterPro" id="IPR014729">
    <property type="entry name" value="Rossmann-like_a/b/a_fold"/>
</dbReference>
<dbReference type="GO" id="GO:0006529">
    <property type="term" value="P:asparagine biosynthetic process"/>
    <property type="evidence" value="ECO:0007669"/>
    <property type="project" value="InterPro"/>
</dbReference>
<dbReference type="PANTHER" id="PTHR43284">
    <property type="entry name" value="ASPARAGINE SYNTHETASE (GLUTAMINE-HYDROLYZING)"/>
    <property type="match status" value="1"/>
</dbReference>
<evidence type="ECO:0000259" key="4">
    <source>
        <dbReference type="Pfam" id="PF00733"/>
    </source>
</evidence>
<dbReference type="SUPFAM" id="SSF52402">
    <property type="entry name" value="Adenine nucleotide alpha hydrolases-like"/>
    <property type="match status" value="1"/>
</dbReference>
<dbReference type="PANTHER" id="PTHR43284:SF1">
    <property type="entry name" value="ASPARAGINE SYNTHETASE"/>
    <property type="match status" value="1"/>
</dbReference>
<accession>A0A239IRR9</accession>
<dbReference type="SUPFAM" id="SSF56235">
    <property type="entry name" value="N-terminal nucleophile aminohydrolases (Ntn hydrolases)"/>
    <property type="match status" value="1"/>
</dbReference>